<keyword evidence="9" id="KW-1185">Reference proteome</keyword>
<dbReference type="GO" id="GO:0016020">
    <property type="term" value="C:membrane"/>
    <property type="evidence" value="ECO:0007669"/>
    <property type="project" value="UniProtKB-SubCell"/>
</dbReference>
<dbReference type="AlphaFoldDB" id="A0A3S0ZAI7"/>
<evidence type="ECO:0000256" key="1">
    <source>
        <dbReference type="ARBA" id="ARBA00004141"/>
    </source>
</evidence>
<dbReference type="PANTHER" id="PTHR11662">
    <property type="entry name" value="SOLUTE CARRIER FAMILY 17"/>
    <property type="match status" value="1"/>
</dbReference>
<dbReference type="STRING" id="188477.A0A3S0ZAI7"/>
<comment type="caution">
    <text evidence="8">The sequence shown here is derived from an EMBL/GenBank/DDBJ whole genome shotgun (WGS) entry which is preliminary data.</text>
</comment>
<keyword evidence="3 6" id="KW-1133">Transmembrane helix</keyword>
<feature type="transmembrane region" description="Helical" evidence="6">
    <location>
        <begin position="25"/>
        <end position="42"/>
    </location>
</feature>
<feature type="region of interest" description="Disordered" evidence="5">
    <location>
        <begin position="124"/>
        <end position="144"/>
    </location>
</feature>
<protein>
    <recommendedName>
        <fullName evidence="10">Major facilitator superfamily (MFS) profile domain-containing protein</fullName>
    </recommendedName>
</protein>
<evidence type="ECO:0000256" key="7">
    <source>
        <dbReference type="SAM" id="SignalP"/>
    </source>
</evidence>
<evidence type="ECO:0000313" key="9">
    <source>
        <dbReference type="Proteomes" id="UP000271974"/>
    </source>
</evidence>
<dbReference type="InterPro" id="IPR036259">
    <property type="entry name" value="MFS_trans_sf"/>
</dbReference>
<feature type="signal peptide" evidence="7">
    <location>
        <begin position="1"/>
        <end position="16"/>
    </location>
</feature>
<dbReference type="EMBL" id="RQTK01000955">
    <property type="protein sequence ID" value="RUS73286.1"/>
    <property type="molecule type" value="Genomic_DNA"/>
</dbReference>
<gene>
    <name evidence="8" type="ORF">EGW08_018959</name>
</gene>
<dbReference type="Gene3D" id="1.20.1250.20">
    <property type="entry name" value="MFS general substrate transporter like domains"/>
    <property type="match status" value="1"/>
</dbReference>
<accession>A0A3S0ZAI7</accession>
<keyword evidence="2 6" id="KW-0812">Transmembrane</keyword>
<feature type="transmembrane region" description="Helical" evidence="6">
    <location>
        <begin position="94"/>
        <end position="113"/>
    </location>
</feature>
<keyword evidence="4 6" id="KW-0472">Membrane</keyword>
<dbReference type="InterPro" id="IPR050382">
    <property type="entry name" value="MFS_Na/Anion_cotransporter"/>
</dbReference>
<feature type="compositionally biased region" description="Basic and acidic residues" evidence="5">
    <location>
        <begin position="130"/>
        <end position="139"/>
    </location>
</feature>
<feature type="chain" id="PRO_5018529125" description="Major facilitator superfamily (MFS) profile domain-containing protein" evidence="7">
    <location>
        <begin position="17"/>
        <end position="245"/>
    </location>
</feature>
<dbReference type="PANTHER" id="PTHR11662:SF399">
    <property type="entry name" value="FI19708P1-RELATED"/>
    <property type="match status" value="1"/>
</dbReference>
<name>A0A3S0ZAI7_ELYCH</name>
<organism evidence="8 9">
    <name type="scientific">Elysia chlorotica</name>
    <name type="common">Eastern emerald elysia</name>
    <name type="synonym">Sea slug</name>
    <dbReference type="NCBI Taxonomy" id="188477"/>
    <lineage>
        <taxon>Eukaryota</taxon>
        <taxon>Metazoa</taxon>
        <taxon>Spiralia</taxon>
        <taxon>Lophotrochozoa</taxon>
        <taxon>Mollusca</taxon>
        <taxon>Gastropoda</taxon>
        <taxon>Heterobranchia</taxon>
        <taxon>Euthyneura</taxon>
        <taxon>Panpulmonata</taxon>
        <taxon>Sacoglossa</taxon>
        <taxon>Placobranchoidea</taxon>
        <taxon>Plakobranchidae</taxon>
        <taxon>Elysia</taxon>
    </lineage>
</organism>
<reference evidence="8 9" key="1">
    <citation type="submission" date="2019-01" db="EMBL/GenBank/DDBJ databases">
        <title>A draft genome assembly of the solar-powered sea slug Elysia chlorotica.</title>
        <authorList>
            <person name="Cai H."/>
            <person name="Li Q."/>
            <person name="Fang X."/>
            <person name="Li J."/>
            <person name="Curtis N.E."/>
            <person name="Altenburger A."/>
            <person name="Shibata T."/>
            <person name="Feng M."/>
            <person name="Maeda T."/>
            <person name="Schwartz J.A."/>
            <person name="Shigenobu S."/>
            <person name="Lundholm N."/>
            <person name="Nishiyama T."/>
            <person name="Yang H."/>
            <person name="Hasebe M."/>
            <person name="Li S."/>
            <person name="Pierce S.K."/>
            <person name="Wang J."/>
        </authorList>
    </citation>
    <scope>NUCLEOTIDE SEQUENCE [LARGE SCALE GENOMIC DNA]</scope>
    <source>
        <strain evidence="8">EC2010</strain>
        <tissue evidence="8">Whole organism of an adult</tissue>
    </source>
</reference>
<evidence type="ECO:0000256" key="3">
    <source>
        <dbReference type="ARBA" id="ARBA00022989"/>
    </source>
</evidence>
<evidence type="ECO:0000256" key="2">
    <source>
        <dbReference type="ARBA" id="ARBA00022692"/>
    </source>
</evidence>
<dbReference type="GO" id="GO:0006820">
    <property type="term" value="P:monoatomic anion transport"/>
    <property type="evidence" value="ECO:0007669"/>
    <property type="project" value="TreeGrafter"/>
</dbReference>
<feature type="non-terminal residue" evidence="8">
    <location>
        <position position="245"/>
    </location>
</feature>
<dbReference type="SUPFAM" id="SSF103473">
    <property type="entry name" value="MFS general substrate transporter"/>
    <property type="match status" value="1"/>
</dbReference>
<dbReference type="OrthoDB" id="6160692at2759"/>
<evidence type="ECO:0000256" key="6">
    <source>
        <dbReference type="SAM" id="Phobius"/>
    </source>
</evidence>
<feature type="transmembrane region" description="Helical" evidence="6">
    <location>
        <begin position="54"/>
        <end position="74"/>
    </location>
</feature>
<dbReference type="GO" id="GO:0022857">
    <property type="term" value="F:transmembrane transporter activity"/>
    <property type="evidence" value="ECO:0007669"/>
    <property type="project" value="TreeGrafter"/>
</dbReference>
<dbReference type="Proteomes" id="UP000271974">
    <property type="component" value="Unassembled WGS sequence"/>
</dbReference>
<proteinExistence type="predicted"/>
<evidence type="ECO:0008006" key="10">
    <source>
        <dbReference type="Google" id="ProtNLM"/>
    </source>
</evidence>
<comment type="subcellular location">
    <subcellularLocation>
        <location evidence="1">Membrane</location>
        <topology evidence="1">Multi-pass membrane protein</topology>
    </subcellularLocation>
</comment>
<sequence length="245" mass="26290">MCICLGMCLSSAAVAAVSLYDIDNRWGAIAAILAAMFFQAVCTSHGSALPIDLAPRYAGTVMSLSMSVALLLALSGPLTVSRLTPTGSYSEWRVVWYMLSAVFLSSSLVFLIFGEAKIQPWAATGPELGESGKDKDKDPGQQSVEMSPVPVAIEVMVQPYEFDGSAVDGTNVTSATQNQHQMDTLDLASPSLKITNSQMVKYGNKDLEREPPANRSYSNMETEMDNLAFEGDVSAPKLLEDLTDS</sequence>
<evidence type="ECO:0000313" key="8">
    <source>
        <dbReference type="EMBL" id="RUS73286.1"/>
    </source>
</evidence>
<evidence type="ECO:0000256" key="5">
    <source>
        <dbReference type="SAM" id="MobiDB-lite"/>
    </source>
</evidence>
<evidence type="ECO:0000256" key="4">
    <source>
        <dbReference type="ARBA" id="ARBA00023136"/>
    </source>
</evidence>
<keyword evidence="7" id="KW-0732">Signal</keyword>